<dbReference type="EMBL" id="HACA01011489">
    <property type="protein sequence ID" value="CDW28850.1"/>
    <property type="molecule type" value="Transcribed_RNA"/>
</dbReference>
<name>A0A0K2TSU2_LEPSM</name>
<organism evidence="1">
    <name type="scientific">Lepeophtheirus salmonis</name>
    <name type="common">Salmon louse</name>
    <name type="synonym">Caligus salmonis</name>
    <dbReference type="NCBI Taxonomy" id="72036"/>
    <lineage>
        <taxon>Eukaryota</taxon>
        <taxon>Metazoa</taxon>
        <taxon>Ecdysozoa</taxon>
        <taxon>Arthropoda</taxon>
        <taxon>Crustacea</taxon>
        <taxon>Multicrustacea</taxon>
        <taxon>Hexanauplia</taxon>
        <taxon>Copepoda</taxon>
        <taxon>Siphonostomatoida</taxon>
        <taxon>Caligidae</taxon>
        <taxon>Lepeophtheirus</taxon>
    </lineage>
</organism>
<reference evidence="1" key="1">
    <citation type="submission" date="2014-05" db="EMBL/GenBank/DDBJ databases">
        <authorList>
            <person name="Chronopoulou M."/>
        </authorList>
    </citation>
    <scope>NUCLEOTIDE SEQUENCE</scope>
    <source>
        <tissue evidence="1">Whole organism</tissue>
    </source>
</reference>
<protein>
    <submittedName>
        <fullName evidence="1">Uncharacterized protein</fullName>
    </submittedName>
</protein>
<sequence>MVFEEDPGKLWCDGDVNRAYFGHLFKKENENQHGNPDNLKNLLKESKAYRIIFR</sequence>
<accession>A0A0K2TSU2</accession>
<proteinExistence type="predicted"/>
<feature type="non-terminal residue" evidence="1">
    <location>
        <position position="54"/>
    </location>
</feature>
<evidence type="ECO:0000313" key="1">
    <source>
        <dbReference type="EMBL" id="CDW28850.1"/>
    </source>
</evidence>
<dbReference type="AlphaFoldDB" id="A0A0K2TSU2"/>